<dbReference type="InterPro" id="IPR003604">
    <property type="entry name" value="Matrin/U1-like-C_Znf_C2H2"/>
</dbReference>
<dbReference type="SMART" id="SM00451">
    <property type="entry name" value="ZnF_U1"/>
    <property type="match status" value="5"/>
</dbReference>
<name>A0A8X7CJ58_9ARAC</name>
<dbReference type="AlphaFoldDB" id="A0A8X7CJ58"/>
<evidence type="ECO:0000313" key="2">
    <source>
        <dbReference type="EMBL" id="GFY67550.1"/>
    </source>
</evidence>
<dbReference type="Gene3D" id="3.30.160.60">
    <property type="entry name" value="Classic Zinc Finger"/>
    <property type="match status" value="4"/>
</dbReference>
<dbReference type="SUPFAM" id="SSF57667">
    <property type="entry name" value="beta-beta-alpha zinc fingers"/>
    <property type="match status" value="5"/>
</dbReference>
<keyword evidence="3" id="KW-1185">Reference proteome</keyword>
<accession>A0A8X7CJ58</accession>
<dbReference type="PANTHER" id="PTHR45762">
    <property type="entry name" value="ZINC FINGER RNA-BINDING PROTEIN"/>
    <property type="match status" value="1"/>
</dbReference>
<dbReference type="GO" id="GO:0008270">
    <property type="term" value="F:zinc ion binding"/>
    <property type="evidence" value="ECO:0007669"/>
    <property type="project" value="InterPro"/>
</dbReference>
<proteinExistence type="predicted"/>
<dbReference type="Pfam" id="PF12874">
    <property type="entry name" value="zf-met"/>
    <property type="match status" value="4"/>
</dbReference>
<dbReference type="GO" id="GO:0003676">
    <property type="term" value="F:nucleic acid binding"/>
    <property type="evidence" value="ECO:0007669"/>
    <property type="project" value="InterPro"/>
</dbReference>
<gene>
    <name evidence="2" type="primary">NCL1_39541</name>
    <name evidence="2" type="ORF">TNIN_91311</name>
</gene>
<dbReference type="SMART" id="SM00355">
    <property type="entry name" value="ZnF_C2H2"/>
    <property type="match status" value="5"/>
</dbReference>
<dbReference type="PANTHER" id="PTHR45762:SF3">
    <property type="entry name" value="ZINC-FINGER PROTEIN AT 72D, ISOFORM B"/>
    <property type="match status" value="1"/>
</dbReference>
<dbReference type="EMBL" id="BMAV01016605">
    <property type="protein sequence ID" value="GFY67550.1"/>
    <property type="molecule type" value="Genomic_DNA"/>
</dbReference>
<feature type="domain" description="C2H2-type" evidence="1">
    <location>
        <begin position="6"/>
        <end position="28"/>
    </location>
</feature>
<feature type="domain" description="C2H2-type" evidence="1">
    <location>
        <begin position="249"/>
        <end position="271"/>
    </location>
</feature>
<dbReference type="InterPro" id="IPR013087">
    <property type="entry name" value="Znf_C2H2_type"/>
</dbReference>
<organism evidence="2 3">
    <name type="scientific">Trichonephila inaurata madagascariensis</name>
    <dbReference type="NCBI Taxonomy" id="2747483"/>
    <lineage>
        <taxon>Eukaryota</taxon>
        <taxon>Metazoa</taxon>
        <taxon>Ecdysozoa</taxon>
        <taxon>Arthropoda</taxon>
        <taxon>Chelicerata</taxon>
        <taxon>Arachnida</taxon>
        <taxon>Araneae</taxon>
        <taxon>Araneomorphae</taxon>
        <taxon>Entelegynae</taxon>
        <taxon>Araneoidea</taxon>
        <taxon>Nephilidae</taxon>
        <taxon>Trichonephila</taxon>
        <taxon>Trichonephila inaurata</taxon>
    </lineage>
</organism>
<comment type="caution">
    <text evidence="2">The sequence shown here is derived from an EMBL/GenBank/DDBJ whole genome shotgun (WGS) entry which is preliminary data.</text>
</comment>
<dbReference type="Proteomes" id="UP000886998">
    <property type="component" value="Unassembled WGS sequence"/>
</dbReference>
<dbReference type="PROSITE" id="PS00028">
    <property type="entry name" value="ZINC_FINGER_C2H2_1"/>
    <property type="match status" value="2"/>
</dbReference>
<evidence type="ECO:0000259" key="1">
    <source>
        <dbReference type="PROSITE" id="PS00028"/>
    </source>
</evidence>
<sequence>MEWQKCDICNKSFTGICNFKEHEASKKHKNKVRYLKQNIPENSKAYLKGYIKCFDCDIICNGLIPYEHHLQGKLHKKTIQRKHYNERNNSPVPSPNSALQNPMEWNSETLEKYYCDICKKQCVSRTPYEIHVLSRGHRKKAGNAEINTKVANIEESGSSSCSKSIETNSVLNTGAISTTDEVDNINNAKSSKYYYNVIRPPFSNHEVKCRKYNNNGLQLYFTERTHHKKKIDSSKDQTYETHFKCYKRCVDCDKIFTGPLPYAQHLQGKAHKKKIAKKLLKNIEIDSLLPATDSTLQNSMQYNSGDVKKYYCEICKKQCTCAIQYDTHILSIAHKKMSKILKALEKE</sequence>
<reference evidence="2" key="1">
    <citation type="submission" date="2020-08" db="EMBL/GenBank/DDBJ databases">
        <title>Multicomponent nature underlies the extraordinary mechanical properties of spider dragline silk.</title>
        <authorList>
            <person name="Kono N."/>
            <person name="Nakamura H."/>
            <person name="Mori M."/>
            <person name="Yoshida Y."/>
            <person name="Ohtoshi R."/>
            <person name="Malay A.D."/>
            <person name="Moran D.A.P."/>
            <person name="Tomita M."/>
            <person name="Numata K."/>
            <person name="Arakawa K."/>
        </authorList>
    </citation>
    <scope>NUCLEOTIDE SEQUENCE</scope>
</reference>
<protein>
    <submittedName>
        <fullName evidence="2">Zinc finger protein</fullName>
    </submittedName>
</protein>
<dbReference type="InterPro" id="IPR036236">
    <property type="entry name" value="Znf_C2H2_sf"/>
</dbReference>
<evidence type="ECO:0000313" key="3">
    <source>
        <dbReference type="Proteomes" id="UP000886998"/>
    </source>
</evidence>
<dbReference type="OrthoDB" id="434647at2759"/>